<gene>
    <name evidence="1" type="ORF">SULYE_0597</name>
</gene>
<evidence type="ECO:0000313" key="2">
    <source>
        <dbReference type="Proteomes" id="UP000005540"/>
    </source>
</evidence>
<dbReference type="Proteomes" id="UP000005540">
    <property type="component" value="Unassembled WGS sequence"/>
</dbReference>
<comment type="caution">
    <text evidence="1">The sequence shown here is derived from an EMBL/GenBank/DDBJ whole genome shotgun (WGS) entry which is preliminary data.</text>
</comment>
<dbReference type="RefSeq" id="WP_007546273.1">
    <property type="nucleotide sequence ID" value="NZ_ABZS01000043.1"/>
</dbReference>
<dbReference type="AlphaFoldDB" id="C4FJ55"/>
<name>C4FJ55_9AQUI</name>
<accession>C4FJ55</accession>
<protein>
    <submittedName>
        <fullName evidence="1">Uncharacterized protein</fullName>
    </submittedName>
</protein>
<dbReference type="EMBL" id="ABZS01000043">
    <property type="protein sequence ID" value="EEP60891.1"/>
    <property type="molecule type" value="Genomic_DNA"/>
</dbReference>
<proteinExistence type="predicted"/>
<organism evidence="1 2">
    <name type="scientific">Sulfurihydrogenibium yellowstonense SS-5</name>
    <dbReference type="NCBI Taxonomy" id="432331"/>
    <lineage>
        <taxon>Bacteria</taxon>
        <taxon>Pseudomonadati</taxon>
        <taxon>Aquificota</taxon>
        <taxon>Aquificia</taxon>
        <taxon>Aquificales</taxon>
        <taxon>Hydrogenothermaceae</taxon>
        <taxon>Sulfurihydrogenibium</taxon>
    </lineage>
</organism>
<reference evidence="1 2" key="1">
    <citation type="submission" date="2009-04" db="EMBL/GenBank/DDBJ databases">
        <authorList>
            <person name="Reysenbach A.-L."/>
            <person name="Heidelberg J.F."/>
            <person name="Nelson W.C."/>
        </authorList>
    </citation>
    <scope>NUCLEOTIDE SEQUENCE [LARGE SCALE GENOMIC DNA]</scope>
    <source>
        <strain evidence="1 2">SS-5</strain>
    </source>
</reference>
<keyword evidence="2" id="KW-1185">Reference proteome</keyword>
<sequence>MAKEKTKKAISKLCKMLFDKRDTYELIEIAKALQSIGTDEALECLRKKIQDNIILERFLGQIIKI</sequence>
<evidence type="ECO:0000313" key="1">
    <source>
        <dbReference type="EMBL" id="EEP60891.1"/>
    </source>
</evidence>